<dbReference type="Proteomes" id="UP000287563">
    <property type="component" value="Unassembled WGS sequence"/>
</dbReference>
<reference evidence="6 7" key="1">
    <citation type="submission" date="2018-11" db="EMBL/GenBank/DDBJ databases">
        <title>Photobacterium sp. BEI247 sp. nov., a marine bacterium isolated from Yongle Blue Hole in the South China Sea.</title>
        <authorList>
            <person name="Wang X."/>
        </authorList>
    </citation>
    <scope>NUCLEOTIDE SEQUENCE [LARGE SCALE GENOMIC DNA]</scope>
    <source>
        <strain evidence="7">BEI247</strain>
    </source>
</reference>
<organism evidence="6 7">
    <name type="scientific">Photobacterium chitinilyticum</name>
    <dbReference type="NCBI Taxonomy" id="2485123"/>
    <lineage>
        <taxon>Bacteria</taxon>
        <taxon>Pseudomonadati</taxon>
        <taxon>Pseudomonadota</taxon>
        <taxon>Gammaproteobacteria</taxon>
        <taxon>Vibrionales</taxon>
        <taxon>Vibrionaceae</taxon>
        <taxon>Photobacterium</taxon>
    </lineage>
</organism>
<evidence type="ECO:0000256" key="1">
    <source>
        <dbReference type="ARBA" id="ARBA00022475"/>
    </source>
</evidence>
<keyword evidence="3 5" id="KW-1133">Transmembrane helix</keyword>
<keyword evidence="7" id="KW-1185">Reference proteome</keyword>
<comment type="caution">
    <text evidence="6">The sequence shown here is derived from an EMBL/GenBank/DDBJ whole genome shotgun (WGS) entry which is preliminary data.</text>
</comment>
<sequence length="74" mass="8124">MNNFASTVPSEIALGGIYVPPLLVAALICLILTSLTVRLLNKLRWHRFFVVPPLVELALAVIYTVLVGTFFIPS</sequence>
<evidence type="ECO:0000256" key="2">
    <source>
        <dbReference type="ARBA" id="ARBA00022692"/>
    </source>
</evidence>
<dbReference type="Pfam" id="PF07869">
    <property type="entry name" value="DUF1656"/>
    <property type="match status" value="1"/>
</dbReference>
<dbReference type="OrthoDB" id="5461070at2"/>
<feature type="transmembrane region" description="Helical" evidence="5">
    <location>
        <begin position="12"/>
        <end position="37"/>
    </location>
</feature>
<feature type="transmembrane region" description="Helical" evidence="5">
    <location>
        <begin position="49"/>
        <end position="72"/>
    </location>
</feature>
<proteinExistence type="predicted"/>
<protein>
    <submittedName>
        <fullName evidence="6">DUF1656 domain-containing protein</fullName>
    </submittedName>
</protein>
<evidence type="ECO:0000256" key="5">
    <source>
        <dbReference type="SAM" id="Phobius"/>
    </source>
</evidence>
<evidence type="ECO:0000256" key="4">
    <source>
        <dbReference type="ARBA" id="ARBA00023136"/>
    </source>
</evidence>
<evidence type="ECO:0000313" key="7">
    <source>
        <dbReference type="Proteomes" id="UP000287563"/>
    </source>
</evidence>
<accession>A0A3S4TQM7</accession>
<keyword evidence="2 5" id="KW-0812">Transmembrane</keyword>
<dbReference type="AlphaFoldDB" id="A0A3S4TQM7"/>
<evidence type="ECO:0000313" key="6">
    <source>
        <dbReference type="EMBL" id="RWX57713.1"/>
    </source>
</evidence>
<name>A0A3S4TQM7_9GAMM</name>
<keyword evidence="4 5" id="KW-0472">Membrane</keyword>
<evidence type="ECO:0000256" key="3">
    <source>
        <dbReference type="ARBA" id="ARBA00022989"/>
    </source>
</evidence>
<keyword evidence="1" id="KW-1003">Cell membrane</keyword>
<gene>
    <name evidence="6" type="ORF">EDI28_06185</name>
</gene>
<dbReference type="EMBL" id="RJLM01000001">
    <property type="protein sequence ID" value="RWX57713.1"/>
    <property type="molecule type" value="Genomic_DNA"/>
</dbReference>
<dbReference type="InterPro" id="IPR012451">
    <property type="entry name" value="DUF1656"/>
</dbReference>